<dbReference type="SMART" id="SM00924">
    <property type="entry name" value="MgtE_N"/>
    <property type="match status" value="1"/>
</dbReference>
<evidence type="ECO:0000313" key="4">
    <source>
        <dbReference type="Proteomes" id="UP001172738"/>
    </source>
</evidence>
<keyword evidence="4" id="KW-1185">Reference proteome</keyword>
<dbReference type="InterPro" id="IPR000644">
    <property type="entry name" value="CBS_dom"/>
</dbReference>
<feature type="domain" description="CBS" evidence="2">
    <location>
        <begin position="357"/>
        <end position="418"/>
    </location>
</feature>
<evidence type="ECO:0000259" key="2">
    <source>
        <dbReference type="PROSITE" id="PS51371"/>
    </source>
</evidence>
<dbReference type="InterPro" id="IPR006668">
    <property type="entry name" value="Mg_transptr_MgtE_intracell_dom"/>
</dbReference>
<evidence type="ECO:0000313" key="3">
    <source>
        <dbReference type="EMBL" id="MDN4471632.1"/>
    </source>
</evidence>
<dbReference type="Gene3D" id="1.25.60.10">
    <property type="entry name" value="MgtE N-terminal domain-like"/>
    <property type="match status" value="1"/>
</dbReference>
<dbReference type="RefSeq" id="WP_301125452.1">
    <property type="nucleotide sequence ID" value="NZ_JAUHPV010000001.1"/>
</dbReference>
<evidence type="ECO:0000256" key="1">
    <source>
        <dbReference type="PROSITE-ProRule" id="PRU00703"/>
    </source>
</evidence>
<dbReference type="Pfam" id="PF00571">
    <property type="entry name" value="CBS"/>
    <property type="match status" value="2"/>
</dbReference>
<sequence length="429" mass="46717">MSTGPERVYVARLTGTTVFDPLGDAVGRVRDVVLLVRRSGGAPTAVGLVVEVPGRRRVFMPLTRVTSISPGQVICTGVINLRRFKARPGETLAVAEMFERSVKLKSDKSTAYIEDLAIEPDRTRTWHVSKLFVRRAERRKGVLGFSRRGEALVVDVDQVTGLSIRDKNQGAALVIESFEDHKPADLASALMEMSPSRSAEIAAALDDERLADVLEELPEEDQIALLSTLRSERAADVLEAMDPDDAADLLGDLPENQAAALLELMEPEDAKHVEQLLGYEDDTAGGLMTTEPVIVGPETTVASCLAMVRKQELPPALASMVFVVRPPLETPTGRFIGLVHIQRLLREPPHDAIGGYVDPAISPLDPAARLPEVARRMAAYDILALPVVNSDHRLVGAVSIDDVLDHLLPSDWREHIDEETDPGQEVARG</sequence>
<dbReference type="PANTHER" id="PTHR43773:SF1">
    <property type="entry name" value="MAGNESIUM TRANSPORTER MGTE"/>
    <property type="match status" value="1"/>
</dbReference>
<dbReference type="CDD" id="cd04606">
    <property type="entry name" value="CBS_pair_Mg_transporter"/>
    <property type="match status" value="1"/>
</dbReference>
<dbReference type="InterPro" id="IPR046342">
    <property type="entry name" value="CBS_dom_sf"/>
</dbReference>
<dbReference type="InterPro" id="IPR038076">
    <property type="entry name" value="MgtE_N_sf"/>
</dbReference>
<proteinExistence type="predicted"/>
<dbReference type="Proteomes" id="UP001172738">
    <property type="component" value="Unassembled WGS sequence"/>
</dbReference>
<dbReference type="InterPro" id="IPR011033">
    <property type="entry name" value="PRC_barrel-like_sf"/>
</dbReference>
<name>A0ABT8FXT9_9MICO</name>
<dbReference type="SUPFAM" id="SSF158791">
    <property type="entry name" value="MgtE N-terminal domain-like"/>
    <property type="match status" value="1"/>
</dbReference>
<protein>
    <submittedName>
        <fullName evidence="3">CBS domain-containing protein</fullName>
    </submittedName>
</protein>
<dbReference type="Pfam" id="PF03448">
    <property type="entry name" value="MgtE_N"/>
    <property type="match status" value="1"/>
</dbReference>
<dbReference type="PROSITE" id="PS51371">
    <property type="entry name" value="CBS"/>
    <property type="match status" value="1"/>
</dbReference>
<comment type="caution">
    <text evidence="3">The sequence shown here is derived from an EMBL/GenBank/DDBJ whole genome shotgun (WGS) entry which is preliminary data.</text>
</comment>
<reference evidence="3" key="1">
    <citation type="submission" date="2023-06" db="EMBL/GenBank/DDBJ databases">
        <title>SYSU T00b26.</title>
        <authorList>
            <person name="Gao L."/>
            <person name="Fang B.-Z."/>
            <person name="Li W.-J."/>
        </authorList>
    </citation>
    <scope>NUCLEOTIDE SEQUENCE</scope>
    <source>
        <strain evidence="3">SYSU T00b26</strain>
    </source>
</reference>
<dbReference type="Gene3D" id="3.10.580.10">
    <property type="entry name" value="CBS-domain"/>
    <property type="match status" value="1"/>
</dbReference>
<dbReference type="SUPFAM" id="SSF50346">
    <property type="entry name" value="PRC-barrel domain"/>
    <property type="match status" value="1"/>
</dbReference>
<keyword evidence="1" id="KW-0129">CBS domain</keyword>
<dbReference type="Pfam" id="PF26205">
    <property type="entry name" value="SH3_actinomycetes"/>
    <property type="match status" value="1"/>
</dbReference>
<accession>A0ABT8FXT9</accession>
<dbReference type="SMART" id="SM00116">
    <property type="entry name" value="CBS"/>
    <property type="match status" value="1"/>
</dbReference>
<dbReference type="InterPro" id="IPR006669">
    <property type="entry name" value="MgtE_transporter"/>
</dbReference>
<dbReference type="InterPro" id="IPR058838">
    <property type="entry name" value="SH3_actinomycetes"/>
</dbReference>
<dbReference type="PANTHER" id="PTHR43773">
    <property type="entry name" value="MAGNESIUM TRANSPORTER MGTE"/>
    <property type="match status" value="1"/>
</dbReference>
<organism evidence="3 4">
    <name type="scientific">Demequina zhanjiangensis</name>
    <dbReference type="NCBI Taxonomy" id="3051659"/>
    <lineage>
        <taxon>Bacteria</taxon>
        <taxon>Bacillati</taxon>
        <taxon>Actinomycetota</taxon>
        <taxon>Actinomycetes</taxon>
        <taxon>Micrococcales</taxon>
        <taxon>Demequinaceae</taxon>
        <taxon>Demequina</taxon>
    </lineage>
</organism>
<dbReference type="EMBL" id="JAUHPV010000001">
    <property type="protein sequence ID" value="MDN4471632.1"/>
    <property type="molecule type" value="Genomic_DNA"/>
</dbReference>
<gene>
    <name evidence="3" type="ORF">QQX04_01340</name>
</gene>
<dbReference type="SUPFAM" id="SSF54631">
    <property type="entry name" value="CBS-domain pair"/>
    <property type="match status" value="1"/>
</dbReference>